<proteinExistence type="predicted"/>
<keyword evidence="5" id="KW-1185">Reference proteome</keyword>
<keyword evidence="1" id="KW-0812">Transmembrane</keyword>
<evidence type="ECO:0000313" key="4">
    <source>
        <dbReference type="EMBL" id="TGK14694.1"/>
    </source>
</evidence>
<dbReference type="PROSITE" id="PS50006">
    <property type="entry name" value="FHA_DOMAIN"/>
    <property type="match status" value="1"/>
</dbReference>
<dbReference type="RefSeq" id="WP_135814688.1">
    <property type="nucleotide sequence ID" value="NZ_RQEV01000018.1"/>
</dbReference>
<keyword evidence="2" id="KW-0732">Signal</keyword>
<reference evidence="4" key="1">
    <citation type="journal article" date="2019" name="PLoS Negl. Trop. Dis.">
        <title>Revisiting the worldwide diversity of Leptospira species in the environment.</title>
        <authorList>
            <person name="Vincent A.T."/>
            <person name="Schiettekatte O."/>
            <person name="Bourhy P."/>
            <person name="Veyrier F.J."/>
            <person name="Picardeau M."/>
        </authorList>
    </citation>
    <scope>NUCLEOTIDE SEQUENCE [LARGE SCALE GENOMIC DNA]</scope>
    <source>
        <strain evidence="4">SCS5</strain>
    </source>
</reference>
<keyword evidence="1" id="KW-0472">Membrane</keyword>
<evidence type="ECO:0000259" key="3">
    <source>
        <dbReference type="PROSITE" id="PS50006"/>
    </source>
</evidence>
<dbReference type="CDD" id="cd00060">
    <property type="entry name" value="FHA"/>
    <property type="match status" value="1"/>
</dbReference>
<protein>
    <submittedName>
        <fullName evidence="4">FHA domain-containing protein</fullName>
    </submittedName>
</protein>
<dbReference type="SUPFAM" id="SSF49879">
    <property type="entry name" value="SMAD/FHA domain"/>
    <property type="match status" value="1"/>
</dbReference>
<comment type="caution">
    <text evidence="4">The sequence shown here is derived from an EMBL/GenBank/DDBJ whole genome shotgun (WGS) entry which is preliminary data.</text>
</comment>
<dbReference type="EMBL" id="RQEV01000018">
    <property type="protein sequence ID" value="TGK14694.1"/>
    <property type="molecule type" value="Genomic_DNA"/>
</dbReference>
<organism evidence="4 5">
    <name type="scientific">Leptospira fluminis</name>
    <dbReference type="NCBI Taxonomy" id="2484979"/>
    <lineage>
        <taxon>Bacteria</taxon>
        <taxon>Pseudomonadati</taxon>
        <taxon>Spirochaetota</taxon>
        <taxon>Spirochaetia</taxon>
        <taxon>Leptospirales</taxon>
        <taxon>Leptospiraceae</taxon>
        <taxon>Leptospira</taxon>
    </lineage>
</organism>
<evidence type="ECO:0000256" key="2">
    <source>
        <dbReference type="SAM" id="SignalP"/>
    </source>
</evidence>
<sequence>MRVILRIILLSCFLSSFSASYAESKGIVLEEGNVSSYPKVALKIKENRKSSPEREILVLRERKDSRVRRVLEPEIFQEEGTRPIHLHLLVQMSDSFDSNVQGTEILKRIVQASGEEDRFSFVFFTDDVFLPKSDLSKAEALKEAKLPGGKTNQNTSSNLDYVFQKISPHIGKRDYLLLVFFDREFQPSQEARRGGYLRDNPLNILGNPSEGTARLAETYGGFFYSIQRTDSLSRVLTDIEFFRKKPWTVRYDSPFGEDWNWGSEDKVHVELETRNFGKILYDYSLPWTTRSILFLLHPRIFLPTVGFLLIVTMVAFLFVLKRSDKRSPSHAGSIAEERLHTLDDEQDAYRKMYGDQYQLMYSEDNRIQTDRLTPVAVREFEDGEVYEKATLILKEGRHPGKQYSLQKSQTVLGNSELADLVLYEQGVSGSHARIRRVKNRFILYDLVSESGTYLNGKKVLRPRILYDFDEIGIGKALLVFRGK</sequence>
<feature type="transmembrane region" description="Helical" evidence="1">
    <location>
        <begin position="300"/>
        <end position="320"/>
    </location>
</feature>
<feature type="signal peptide" evidence="2">
    <location>
        <begin position="1"/>
        <end position="22"/>
    </location>
</feature>
<keyword evidence="1" id="KW-1133">Transmembrane helix</keyword>
<dbReference type="Proteomes" id="UP000297855">
    <property type="component" value="Unassembled WGS sequence"/>
</dbReference>
<dbReference type="InterPro" id="IPR000253">
    <property type="entry name" value="FHA_dom"/>
</dbReference>
<feature type="chain" id="PRO_5021026512" evidence="2">
    <location>
        <begin position="23"/>
        <end position="483"/>
    </location>
</feature>
<dbReference type="Pfam" id="PF00498">
    <property type="entry name" value="FHA"/>
    <property type="match status" value="1"/>
</dbReference>
<evidence type="ECO:0000256" key="1">
    <source>
        <dbReference type="SAM" id="Phobius"/>
    </source>
</evidence>
<gene>
    <name evidence="4" type="ORF">EHO61_16605</name>
</gene>
<evidence type="ECO:0000313" key="5">
    <source>
        <dbReference type="Proteomes" id="UP000297855"/>
    </source>
</evidence>
<dbReference type="OrthoDB" id="344049at2"/>
<name>A0A4R9GKI1_9LEPT</name>
<dbReference type="Gene3D" id="2.60.200.20">
    <property type="match status" value="1"/>
</dbReference>
<dbReference type="AlphaFoldDB" id="A0A4R9GKI1"/>
<dbReference type="InterPro" id="IPR008984">
    <property type="entry name" value="SMAD_FHA_dom_sf"/>
</dbReference>
<accession>A0A4R9GKI1</accession>
<dbReference type="SMART" id="SM00240">
    <property type="entry name" value="FHA"/>
    <property type="match status" value="1"/>
</dbReference>
<feature type="domain" description="FHA" evidence="3">
    <location>
        <begin position="410"/>
        <end position="459"/>
    </location>
</feature>